<organism evidence="6 7">
    <name type="scientific">Enemella dayhoffiae</name>
    <dbReference type="NCBI Taxonomy" id="2016507"/>
    <lineage>
        <taxon>Bacteria</taxon>
        <taxon>Bacillati</taxon>
        <taxon>Actinomycetota</taxon>
        <taxon>Actinomycetes</taxon>
        <taxon>Propionibacteriales</taxon>
        <taxon>Propionibacteriaceae</taxon>
        <taxon>Enemella</taxon>
    </lineage>
</organism>
<gene>
    <name evidence="6" type="ORF">CGZ93_04400</name>
</gene>
<dbReference type="SUPFAM" id="SSF55826">
    <property type="entry name" value="YbaK/ProRS associated domain"/>
    <property type="match status" value="1"/>
</dbReference>
<dbReference type="NCBIfam" id="TIGR00011">
    <property type="entry name" value="YbaK_EbsC"/>
    <property type="match status" value="1"/>
</dbReference>
<dbReference type="CDD" id="cd00002">
    <property type="entry name" value="YbaK_deacylase"/>
    <property type="match status" value="1"/>
</dbReference>
<dbReference type="Proteomes" id="UP000216311">
    <property type="component" value="Unassembled WGS sequence"/>
</dbReference>
<name>A0A255HAL2_9ACTN</name>
<dbReference type="Pfam" id="PF04073">
    <property type="entry name" value="tRNA_edit"/>
    <property type="match status" value="1"/>
</dbReference>
<evidence type="ECO:0000259" key="5">
    <source>
        <dbReference type="Pfam" id="PF04073"/>
    </source>
</evidence>
<dbReference type="PANTHER" id="PTHR30411:SF0">
    <property type="entry name" value="CYS-TRNA(PRO)_CYS-TRNA(CYS) DEACYLASE YBAK"/>
    <property type="match status" value="1"/>
</dbReference>
<dbReference type="InterPro" id="IPR007214">
    <property type="entry name" value="YbaK/aa-tRNA-synth-assoc-dom"/>
</dbReference>
<protein>
    <recommendedName>
        <fullName evidence="4">Cys-tRNA(Pro)/Cys-tRNA(Cys) deacylase</fullName>
        <ecNumber evidence="4">4.2.-.-</ecNumber>
    </recommendedName>
</protein>
<accession>A0A255HAL2</accession>
<comment type="similarity">
    <text evidence="1 4">Belongs to the prolyl-tRNA editing family. YbaK/EbsC subfamily.</text>
</comment>
<evidence type="ECO:0000256" key="1">
    <source>
        <dbReference type="ARBA" id="ARBA00009798"/>
    </source>
</evidence>
<proteinExistence type="inferred from homology"/>
<dbReference type="PIRSF" id="PIRSF006181">
    <property type="entry name" value="EbsC_YbaK"/>
    <property type="match status" value="1"/>
</dbReference>
<reference evidence="6 7" key="1">
    <citation type="submission" date="2017-07" db="EMBL/GenBank/DDBJ databases">
        <title>Draft whole genome sequences of clinical Proprionibacteriaceae strains.</title>
        <authorList>
            <person name="Bernier A.-M."/>
            <person name="Bernard K."/>
            <person name="Domingo M.-C."/>
        </authorList>
    </citation>
    <scope>NUCLEOTIDE SEQUENCE [LARGE SCALE GENOMIC DNA]</scope>
    <source>
        <strain evidence="6 7">NML 130396</strain>
    </source>
</reference>
<dbReference type="PANTHER" id="PTHR30411">
    <property type="entry name" value="CYTOPLASMIC PROTEIN"/>
    <property type="match status" value="1"/>
</dbReference>
<dbReference type="GO" id="GO:0006412">
    <property type="term" value="P:translation"/>
    <property type="evidence" value="ECO:0007669"/>
    <property type="project" value="UniProtKB-KW"/>
</dbReference>
<dbReference type="EC" id="4.2.-.-" evidence="4"/>
<dbReference type="GO" id="GO:0002161">
    <property type="term" value="F:aminoacyl-tRNA deacylase activity"/>
    <property type="evidence" value="ECO:0007669"/>
    <property type="project" value="InterPro"/>
</dbReference>
<dbReference type="AlphaFoldDB" id="A0A255HAL2"/>
<sequence>MGGRRSSGTPATVALDRAKVAYRLHPYDHQDTATHYGEEAAAALGVPKERLFKTLLAELPTGELVTAIVPVAGMLDLKALAVAVGAKKAALADPRQAERATGMVVGGISPIGQRLRHRIVLDESARAFDTVFCSAGRRGLQLELSPEDLARVTGAVLAPIAR</sequence>
<dbReference type="OrthoDB" id="9809296at2"/>
<keyword evidence="2 4" id="KW-0648">Protein biosynthesis</keyword>
<keyword evidence="3 4" id="KW-0456">Lyase</keyword>
<evidence type="ECO:0000256" key="4">
    <source>
        <dbReference type="PIRNR" id="PIRNR006181"/>
    </source>
</evidence>
<evidence type="ECO:0000256" key="2">
    <source>
        <dbReference type="ARBA" id="ARBA00022917"/>
    </source>
</evidence>
<dbReference type="InterPro" id="IPR036754">
    <property type="entry name" value="YbaK/aa-tRNA-synt-asso_dom_sf"/>
</dbReference>
<feature type="domain" description="YbaK/aminoacyl-tRNA synthetase-associated" evidence="5">
    <location>
        <begin position="38"/>
        <end position="151"/>
    </location>
</feature>
<comment type="caution">
    <text evidence="6">The sequence shown here is derived from an EMBL/GenBank/DDBJ whole genome shotgun (WGS) entry which is preliminary data.</text>
</comment>
<dbReference type="Gene3D" id="3.90.960.10">
    <property type="entry name" value="YbaK/aminoacyl-tRNA synthetase-associated domain"/>
    <property type="match status" value="1"/>
</dbReference>
<dbReference type="RefSeq" id="WP_094362935.1">
    <property type="nucleotide sequence ID" value="NZ_NMVQ01000004.1"/>
</dbReference>
<dbReference type="InterPro" id="IPR004369">
    <property type="entry name" value="Prolyl-tRNA_editing_YbaK/EbsC"/>
</dbReference>
<dbReference type="EMBL" id="NMVQ01000004">
    <property type="protein sequence ID" value="OYO24346.1"/>
    <property type="molecule type" value="Genomic_DNA"/>
</dbReference>
<evidence type="ECO:0000256" key="3">
    <source>
        <dbReference type="ARBA" id="ARBA00023239"/>
    </source>
</evidence>
<keyword evidence="7" id="KW-1185">Reference proteome</keyword>
<evidence type="ECO:0000313" key="7">
    <source>
        <dbReference type="Proteomes" id="UP000216311"/>
    </source>
</evidence>
<evidence type="ECO:0000313" key="6">
    <source>
        <dbReference type="EMBL" id="OYO24346.1"/>
    </source>
</evidence>
<dbReference type="GO" id="GO:0016829">
    <property type="term" value="F:lyase activity"/>
    <property type="evidence" value="ECO:0007669"/>
    <property type="project" value="UniProtKB-KW"/>
</dbReference>